<dbReference type="AlphaFoldDB" id="M3YML9"/>
<name>M3YML9_MUSPF</name>
<evidence type="ECO:0000256" key="1">
    <source>
        <dbReference type="SAM" id="MobiDB-lite"/>
    </source>
</evidence>
<dbReference type="HOGENOM" id="CLU_2242718_0_0_1"/>
<feature type="region of interest" description="Disordered" evidence="1">
    <location>
        <begin position="1"/>
        <end position="71"/>
    </location>
</feature>
<protein>
    <submittedName>
        <fullName evidence="2">Uncharacterized protein</fullName>
    </submittedName>
</protein>
<evidence type="ECO:0000313" key="2">
    <source>
        <dbReference type="Ensembl" id="ENSMPUP00000012576.1"/>
    </source>
</evidence>
<dbReference type="InParanoid" id="M3YML9"/>
<dbReference type="EMBL" id="AEYP01000360">
    <property type="status" value="NOT_ANNOTATED_CDS"/>
    <property type="molecule type" value="Genomic_DNA"/>
</dbReference>
<sequence>AKFILEQSTPPYPSKPHTTHLWVPERAQPRSTKHNQDQPSTTKINQAQPRLTKHSQDQPNTGSLLGTSDAGVESQSAHLLKLMAFARFRPIKSLLRCPVPIARVG</sequence>
<feature type="compositionally biased region" description="Polar residues" evidence="1">
    <location>
        <begin position="37"/>
        <end position="49"/>
    </location>
</feature>
<organism evidence="2">
    <name type="scientific">Mustela putorius furo</name>
    <name type="common">European domestic ferret</name>
    <name type="synonym">Mustela furo</name>
    <dbReference type="NCBI Taxonomy" id="9669"/>
    <lineage>
        <taxon>Eukaryota</taxon>
        <taxon>Metazoa</taxon>
        <taxon>Chordata</taxon>
        <taxon>Craniata</taxon>
        <taxon>Vertebrata</taxon>
        <taxon>Euteleostomi</taxon>
        <taxon>Mammalia</taxon>
        <taxon>Eutheria</taxon>
        <taxon>Laurasiatheria</taxon>
        <taxon>Carnivora</taxon>
        <taxon>Caniformia</taxon>
        <taxon>Musteloidea</taxon>
        <taxon>Mustelidae</taxon>
        <taxon>Mustelinae</taxon>
        <taxon>Mustela</taxon>
    </lineage>
</organism>
<feature type="compositionally biased region" description="Polar residues" evidence="1">
    <location>
        <begin position="57"/>
        <end position="66"/>
    </location>
</feature>
<reference evidence="2" key="1">
    <citation type="submission" date="2024-06" db="UniProtKB">
        <authorList>
            <consortium name="Ensembl"/>
        </authorList>
    </citation>
    <scope>IDENTIFICATION</scope>
</reference>
<accession>M3YML9</accession>
<dbReference type="Ensembl" id="ENSMPUT00000012779.1">
    <property type="protein sequence ID" value="ENSMPUP00000012576.1"/>
    <property type="gene ID" value="ENSMPUG00000012670.1"/>
</dbReference>
<proteinExistence type="predicted"/>